<keyword evidence="14" id="KW-0573">Peptidoglycan synthesis</keyword>
<feature type="transmembrane region" description="Helical" evidence="14">
    <location>
        <begin position="88"/>
        <end position="107"/>
    </location>
</feature>
<dbReference type="GO" id="GO:0046677">
    <property type="term" value="P:response to antibiotic"/>
    <property type="evidence" value="ECO:0007669"/>
    <property type="project" value="UniProtKB-UniRule"/>
</dbReference>
<dbReference type="NCBIfam" id="NF001389">
    <property type="entry name" value="PRK00281.1-2"/>
    <property type="match status" value="1"/>
</dbReference>
<organism evidence="15">
    <name type="scientific">uncultured delta proteobacterium</name>
    <dbReference type="NCBI Taxonomy" id="34034"/>
    <lineage>
        <taxon>Bacteria</taxon>
        <taxon>Deltaproteobacteria</taxon>
        <taxon>environmental samples</taxon>
    </lineage>
</organism>
<comment type="miscellaneous">
    <text evidence="14">Bacitracin is thought to be involved in the inhibition of peptidoglycan synthesis by sequestering undecaprenyl diphosphate, thereby reducing the pool of lipid carrier available.</text>
</comment>
<keyword evidence="6 14" id="KW-0812">Transmembrane</keyword>
<feature type="transmembrane region" description="Helical" evidence="14">
    <location>
        <begin position="255"/>
        <end position="273"/>
    </location>
</feature>
<dbReference type="GO" id="GO:0009252">
    <property type="term" value="P:peptidoglycan biosynthetic process"/>
    <property type="evidence" value="ECO:0007669"/>
    <property type="project" value="UniProtKB-KW"/>
</dbReference>
<keyword evidence="9 14" id="KW-0472">Membrane</keyword>
<evidence type="ECO:0000256" key="9">
    <source>
        <dbReference type="ARBA" id="ARBA00023136"/>
    </source>
</evidence>
<evidence type="ECO:0000256" key="14">
    <source>
        <dbReference type="HAMAP-Rule" id="MF_01006"/>
    </source>
</evidence>
<evidence type="ECO:0000256" key="1">
    <source>
        <dbReference type="ARBA" id="ARBA00004651"/>
    </source>
</evidence>
<dbReference type="PANTHER" id="PTHR30622">
    <property type="entry name" value="UNDECAPRENYL-DIPHOSPHATASE"/>
    <property type="match status" value="1"/>
</dbReference>
<dbReference type="GO" id="GO:0050380">
    <property type="term" value="F:undecaprenyl-diphosphatase activity"/>
    <property type="evidence" value="ECO:0007669"/>
    <property type="project" value="UniProtKB-UniRule"/>
</dbReference>
<dbReference type="InterPro" id="IPR003824">
    <property type="entry name" value="UppP"/>
</dbReference>
<evidence type="ECO:0000256" key="6">
    <source>
        <dbReference type="ARBA" id="ARBA00022692"/>
    </source>
</evidence>
<evidence type="ECO:0000256" key="12">
    <source>
        <dbReference type="ARBA" id="ARBA00032932"/>
    </source>
</evidence>
<feature type="transmembrane region" description="Helical" evidence="14">
    <location>
        <begin position="42"/>
        <end position="61"/>
    </location>
</feature>
<proteinExistence type="inferred from homology"/>
<keyword evidence="5 14" id="KW-1003">Cell membrane</keyword>
<protein>
    <recommendedName>
        <fullName evidence="4 14">Undecaprenyl-diphosphatase</fullName>
        <ecNumber evidence="3 14">3.6.1.27</ecNumber>
    </recommendedName>
    <alternativeName>
        <fullName evidence="12 14">Bacitracin resistance protein</fullName>
    </alternativeName>
    <alternativeName>
        <fullName evidence="11 14">Undecaprenyl pyrophosphate phosphatase</fullName>
    </alternativeName>
</protein>
<dbReference type="HAMAP" id="MF_01006">
    <property type="entry name" value="Undec_diphosphatase"/>
    <property type="match status" value="1"/>
</dbReference>
<gene>
    <name evidence="14 15" type="primary">uppP</name>
    <name evidence="15" type="ORF">KL86DPRO_70159</name>
</gene>
<comment type="catalytic activity">
    <reaction evidence="13 14">
        <text>di-trans,octa-cis-undecaprenyl diphosphate + H2O = di-trans,octa-cis-undecaprenyl phosphate + phosphate + H(+)</text>
        <dbReference type="Rhea" id="RHEA:28094"/>
        <dbReference type="ChEBI" id="CHEBI:15377"/>
        <dbReference type="ChEBI" id="CHEBI:15378"/>
        <dbReference type="ChEBI" id="CHEBI:43474"/>
        <dbReference type="ChEBI" id="CHEBI:58405"/>
        <dbReference type="ChEBI" id="CHEBI:60392"/>
        <dbReference type="EC" id="3.6.1.27"/>
    </reaction>
</comment>
<name>A0A212KHQ2_9DELT</name>
<feature type="transmembrane region" description="Helical" evidence="14">
    <location>
        <begin position="114"/>
        <end position="134"/>
    </location>
</feature>
<dbReference type="EC" id="3.6.1.27" evidence="3 14"/>
<accession>A0A212KHQ2</accession>
<reference evidence="15" key="1">
    <citation type="submission" date="2016-04" db="EMBL/GenBank/DDBJ databases">
        <authorList>
            <person name="Evans L.H."/>
            <person name="Alamgir A."/>
            <person name="Owens N."/>
            <person name="Weber N.D."/>
            <person name="Virtaneva K."/>
            <person name="Barbian K."/>
            <person name="Babar A."/>
            <person name="Rosenke K."/>
        </authorList>
    </citation>
    <scope>NUCLEOTIDE SEQUENCE</scope>
    <source>
        <strain evidence="15">86</strain>
    </source>
</reference>
<evidence type="ECO:0000256" key="10">
    <source>
        <dbReference type="ARBA" id="ARBA00023251"/>
    </source>
</evidence>
<dbReference type="PANTHER" id="PTHR30622:SF3">
    <property type="entry name" value="UNDECAPRENYL-DIPHOSPHATASE"/>
    <property type="match status" value="1"/>
</dbReference>
<keyword evidence="10 14" id="KW-0046">Antibiotic resistance</keyword>
<dbReference type="GO" id="GO:0008360">
    <property type="term" value="P:regulation of cell shape"/>
    <property type="evidence" value="ECO:0007669"/>
    <property type="project" value="UniProtKB-KW"/>
</dbReference>
<evidence type="ECO:0000313" key="15">
    <source>
        <dbReference type="EMBL" id="SBW11085.1"/>
    </source>
</evidence>
<comment type="subcellular location">
    <subcellularLocation>
        <location evidence="1 14">Cell membrane</location>
        <topology evidence="1 14">Multi-pass membrane protein</topology>
    </subcellularLocation>
</comment>
<evidence type="ECO:0000256" key="8">
    <source>
        <dbReference type="ARBA" id="ARBA00022989"/>
    </source>
</evidence>
<evidence type="ECO:0000256" key="2">
    <source>
        <dbReference type="ARBA" id="ARBA00010621"/>
    </source>
</evidence>
<dbReference type="EMBL" id="FLUQ01000007">
    <property type="protein sequence ID" value="SBW11085.1"/>
    <property type="molecule type" value="Genomic_DNA"/>
</dbReference>
<feature type="transmembrane region" description="Helical" evidence="14">
    <location>
        <begin position="6"/>
        <end position="30"/>
    </location>
</feature>
<dbReference type="Pfam" id="PF02673">
    <property type="entry name" value="BacA"/>
    <property type="match status" value="1"/>
</dbReference>
<evidence type="ECO:0000256" key="7">
    <source>
        <dbReference type="ARBA" id="ARBA00022801"/>
    </source>
</evidence>
<comment type="similarity">
    <text evidence="2 14">Belongs to the UppP family.</text>
</comment>
<feature type="transmembrane region" description="Helical" evidence="14">
    <location>
        <begin position="190"/>
        <end position="211"/>
    </location>
</feature>
<dbReference type="GO" id="GO:0071555">
    <property type="term" value="P:cell wall organization"/>
    <property type="evidence" value="ECO:0007669"/>
    <property type="project" value="UniProtKB-KW"/>
</dbReference>
<dbReference type="AlphaFoldDB" id="A0A212KHQ2"/>
<keyword evidence="14" id="KW-0961">Cell wall biogenesis/degradation</keyword>
<dbReference type="NCBIfam" id="TIGR00753">
    <property type="entry name" value="undec_PP_bacA"/>
    <property type="match status" value="1"/>
</dbReference>
<comment type="function">
    <text evidence="14">Catalyzes the dephosphorylation of undecaprenyl diphosphate (UPP). Confers resistance to bacitracin.</text>
</comment>
<evidence type="ECO:0000256" key="4">
    <source>
        <dbReference type="ARBA" id="ARBA00021581"/>
    </source>
</evidence>
<feature type="transmembrane region" description="Helical" evidence="14">
    <location>
        <begin position="223"/>
        <end position="243"/>
    </location>
</feature>
<evidence type="ECO:0000256" key="3">
    <source>
        <dbReference type="ARBA" id="ARBA00012374"/>
    </source>
</evidence>
<keyword evidence="14" id="KW-0133">Cell shape</keyword>
<evidence type="ECO:0000256" key="5">
    <source>
        <dbReference type="ARBA" id="ARBA00022475"/>
    </source>
</evidence>
<keyword evidence="7 14" id="KW-0378">Hydrolase</keyword>
<dbReference type="GO" id="GO:0005886">
    <property type="term" value="C:plasma membrane"/>
    <property type="evidence" value="ECO:0007669"/>
    <property type="project" value="UniProtKB-SubCell"/>
</dbReference>
<dbReference type="NCBIfam" id="NF001390">
    <property type="entry name" value="PRK00281.1-4"/>
    <property type="match status" value="1"/>
</dbReference>
<sequence>MPETLVAVILGIVQGLTEFLPVSSSGHLIITNALIGEDTLRMKTFEVVIQFGSIFAVLLLYRKRFFALLFPSALAGKTAPGGFSGPRGLFLLFLTCLPASILGFFAHDIIKDSLFNPASVALALIVGAVAMLLVERRQSPPAVTTVDGITPRMALCVGLCQCFSLWPGFSRSASTIMGGMLAGARRDVAAEYSFIAAVPIMFAATSFDLYMSFDILKAGDIPFFLLGMAVSLIVALLAIKIFMGLVGRISLRPFAWYRLALAPLVFWALHANAL</sequence>
<evidence type="ECO:0000256" key="11">
    <source>
        <dbReference type="ARBA" id="ARBA00032707"/>
    </source>
</evidence>
<keyword evidence="8 14" id="KW-1133">Transmembrane helix</keyword>
<evidence type="ECO:0000256" key="13">
    <source>
        <dbReference type="ARBA" id="ARBA00047594"/>
    </source>
</evidence>